<dbReference type="AlphaFoldDB" id="A0A0H3EHW6"/>
<feature type="domain" description="Tyr recombinase" evidence="6">
    <location>
        <begin position="175"/>
        <end position="355"/>
    </location>
</feature>
<dbReference type="PROSITE" id="PS51898">
    <property type="entry name" value="TYR_RECOMBINASE"/>
    <property type="match status" value="1"/>
</dbReference>
<dbReference type="Pfam" id="PF02899">
    <property type="entry name" value="Phage_int_SAM_1"/>
    <property type="match status" value="1"/>
</dbReference>
<keyword evidence="9" id="KW-1185">Reference proteome</keyword>
<protein>
    <submittedName>
        <fullName evidence="8">Putative integrase</fullName>
    </submittedName>
</protein>
<proteinExistence type="inferred from homology"/>
<dbReference type="Pfam" id="PF09003">
    <property type="entry name" value="Arm-DNA-bind_1"/>
    <property type="match status" value="1"/>
</dbReference>
<dbReference type="Proteomes" id="UP000008614">
    <property type="component" value="Chromosome"/>
</dbReference>
<dbReference type="InterPro" id="IPR016177">
    <property type="entry name" value="DNA-bd_dom_sf"/>
</dbReference>
<sequence>MGRRRSHERRDLPPNLYIRNNGYYCYRDPRTGKEFGLGRDRRIAVSEAIQANIELLSENRRESLIDRIKGADAITLHAWLDRYETILSERGIRPKTLLDYASKIRVIRRKLPDKPLTDISTKEVAAMLNTYVAEGKAASAKLIRSTLVDVFREAIAEGHVETNPVTATRTAKSEVRRSRLTANEYVAIYHAAEPLPIWLRLAMDLAVVTGQRVGDLCRMKWSDINDNHLHIEQGKTGTKLAIPLMLTIDALNISLADTLQKCREASGSETIIASTHHEPLSPKTVSKYFTKARNVSGLSFDGDPPTFHELRSLSARLYRNQIGDKFAQRLLGHKSDSMAARYRDSRGREWDKIEIDK</sequence>
<dbReference type="PANTHER" id="PTHR30629">
    <property type="entry name" value="PROPHAGE INTEGRASE"/>
    <property type="match status" value="1"/>
</dbReference>
<evidence type="ECO:0000313" key="8">
    <source>
        <dbReference type="EMBL" id="ADR26328.1"/>
    </source>
</evidence>
<evidence type="ECO:0000256" key="1">
    <source>
        <dbReference type="ARBA" id="ARBA00008857"/>
    </source>
</evidence>
<dbReference type="HOGENOM" id="CLU_049005_0_0_6"/>
<comment type="similarity">
    <text evidence="1">Belongs to the 'phage' integrase family.</text>
</comment>
<dbReference type="PATRIC" id="fig|685038.3.peg.910"/>
<organism evidence="8 9">
    <name type="scientific">Escherichia coli O83:H1 (strain NRG 857C / AIEC)</name>
    <dbReference type="NCBI Taxonomy" id="685038"/>
    <lineage>
        <taxon>Bacteria</taxon>
        <taxon>Pseudomonadati</taxon>
        <taxon>Pseudomonadota</taxon>
        <taxon>Gammaproteobacteria</taxon>
        <taxon>Enterobacterales</taxon>
        <taxon>Enterobacteriaceae</taxon>
        <taxon>Escherichia</taxon>
    </lineage>
</organism>
<dbReference type="InterPro" id="IPR050808">
    <property type="entry name" value="Phage_Integrase"/>
</dbReference>
<evidence type="ECO:0000313" key="9">
    <source>
        <dbReference type="Proteomes" id="UP000008614"/>
    </source>
</evidence>
<dbReference type="Gene3D" id="1.10.150.130">
    <property type="match status" value="1"/>
</dbReference>
<accession>A0A0H3EHW6</accession>
<name>A0A0H3EHW6_ECO8N</name>
<dbReference type="GO" id="GO:0006310">
    <property type="term" value="P:DNA recombination"/>
    <property type="evidence" value="ECO:0007669"/>
    <property type="project" value="UniProtKB-KW"/>
</dbReference>
<dbReference type="RefSeq" id="WP_000533675.1">
    <property type="nucleotide sequence ID" value="NC_017634.1"/>
</dbReference>
<keyword evidence="4" id="KW-0233">DNA recombination</keyword>
<evidence type="ECO:0000256" key="4">
    <source>
        <dbReference type="ARBA" id="ARBA00023172"/>
    </source>
</evidence>
<evidence type="ECO:0000259" key="6">
    <source>
        <dbReference type="PROSITE" id="PS51898"/>
    </source>
</evidence>
<reference evidence="8 9" key="1">
    <citation type="journal article" date="2010" name="BMC Genomics">
        <title>Genome sequence of adherent-invasive Escherichia coli and comparative genomic analysis with other E. coli pathotypes.</title>
        <authorList>
            <person name="Nash J.H."/>
            <person name="Villegas A."/>
            <person name="Kropinski A.M."/>
            <person name="Aguilar-Valenzuela R."/>
            <person name="Konczy P."/>
            <person name="Mascarenhas M."/>
            <person name="Ziebell K."/>
            <person name="Torres A.G."/>
            <person name="Karmali M.A."/>
            <person name="Coombes B.K."/>
        </authorList>
    </citation>
    <scope>NUCLEOTIDE SEQUENCE [LARGE SCALE GENOMIC DNA]</scope>
    <source>
        <strain evidence="9">NRG 857C / AIEC</strain>
    </source>
</reference>
<dbReference type="PROSITE" id="PS51900">
    <property type="entry name" value="CB"/>
    <property type="match status" value="1"/>
</dbReference>
<dbReference type="KEGG" id="eln:NRG857_04505"/>
<dbReference type="GO" id="GO:0003677">
    <property type="term" value="F:DNA binding"/>
    <property type="evidence" value="ECO:0007669"/>
    <property type="project" value="UniProtKB-UniRule"/>
</dbReference>
<evidence type="ECO:0000256" key="3">
    <source>
        <dbReference type="ARBA" id="ARBA00023125"/>
    </source>
</evidence>
<dbReference type="CDD" id="cd00800">
    <property type="entry name" value="INT_Lambda_C"/>
    <property type="match status" value="1"/>
</dbReference>
<dbReference type="InterPro" id="IPR013762">
    <property type="entry name" value="Integrase-like_cat_sf"/>
</dbReference>
<dbReference type="SUPFAM" id="SSF54171">
    <property type="entry name" value="DNA-binding domain"/>
    <property type="match status" value="1"/>
</dbReference>
<dbReference type="Pfam" id="PF00589">
    <property type="entry name" value="Phage_integrase"/>
    <property type="match status" value="1"/>
</dbReference>
<dbReference type="InterPro" id="IPR002104">
    <property type="entry name" value="Integrase_catalytic"/>
</dbReference>
<evidence type="ECO:0000256" key="2">
    <source>
        <dbReference type="ARBA" id="ARBA00022908"/>
    </source>
</evidence>
<dbReference type="InterPro" id="IPR010998">
    <property type="entry name" value="Integrase_recombinase_N"/>
</dbReference>
<keyword evidence="3 5" id="KW-0238">DNA-binding</keyword>
<dbReference type="InterPro" id="IPR044068">
    <property type="entry name" value="CB"/>
</dbReference>
<dbReference type="SUPFAM" id="SSF56349">
    <property type="entry name" value="DNA breaking-rejoining enzymes"/>
    <property type="match status" value="1"/>
</dbReference>
<feature type="domain" description="Core-binding (CB)" evidence="7">
    <location>
        <begin position="74"/>
        <end position="155"/>
    </location>
</feature>
<dbReference type="InterPro" id="IPR015094">
    <property type="entry name" value="Integrase_lambda-typ_DNA-bd_N"/>
</dbReference>
<dbReference type="GO" id="GO:0008907">
    <property type="term" value="F:integrase activity"/>
    <property type="evidence" value="ECO:0007669"/>
    <property type="project" value="InterPro"/>
</dbReference>
<evidence type="ECO:0000259" key="7">
    <source>
        <dbReference type="PROSITE" id="PS51900"/>
    </source>
</evidence>
<dbReference type="Gene3D" id="1.10.443.10">
    <property type="entry name" value="Intergrase catalytic core"/>
    <property type="match status" value="1"/>
</dbReference>
<dbReference type="InterPro" id="IPR004107">
    <property type="entry name" value="Integrase_SAM-like_N"/>
</dbReference>
<dbReference type="InterPro" id="IPR011010">
    <property type="entry name" value="DNA_brk_join_enz"/>
</dbReference>
<evidence type="ECO:0000256" key="5">
    <source>
        <dbReference type="PROSITE-ProRule" id="PRU01248"/>
    </source>
</evidence>
<gene>
    <name evidence="8" type="ordered locus">NRG857_04505</name>
</gene>
<dbReference type="PANTHER" id="PTHR30629:SF2">
    <property type="entry name" value="PROPHAGE INTEGRASE INTS-RELATED"/>
    <property type="match status" value="1"/>
</dbReference>
<dbReference type="Gene3D" id="3.30.160.60">
    <property type="entry name" value="Classic Zinc Finger"/>
    <property type="match status" value="1"/>
</dbReference>
<keyword evidence="2" id="KW-0229">DNA integration</keyword>
<dbReference type="EMBL" id="CP001855">
    <property type="protein sequence ID" value="ADR26328.1"/>
    <property type="molecule type" value="Genomic_DNA"/>
</dbReference>